<protein>
    <recommendedName>
        <fullName evidence="3">F-box domain-containing protein</fullName>
    </recommendedName>
</protein>
<keyword evidence="2" id="KW-1185">Reference proteome</keyword>
<reference evidence="1 2" key="1">
    <citation type="submission" date="2016-05" db="EMBL/GenBank/DDBJ databases">
        <title>Genome sequencing reveals origins of a unique bacterial endosymbiosis in the earliest lineages of terrestrial Fungi.</title>
        <authorList>
            <consortium name="DOE Joint Genome Institute"/>
            <person name="Uehling J."/>
            <person name="Gryganskyi A."/>
            <person name="Hameed K."/>
            <person name="Tschaplinski T."/>
            <person name="Misztal P."/>
            <person name="Wu S."/>
            <person name="Desiro A."/>
            <person name="Vande Pol N."/>
            <person name="Du Z.-Y."/>
            <person name="Zienkiewicz A."/>
            <person name="Zienkiewicz K."/>
            <person name="Morin E."/>
            <person name="Tisserant E."/>
            <person name="Splivallo R."/>
            <person name="Hainaut M."/>
            <person name="Henrissat B."/>
            <person name="Ohm R."/>
            <person name="Kuo A."/>
            <person name="Yan J."/>
            <person name="Lipzen A."/>
            <person name="Nolan M."/>
            <person name="Labutti K."/>
            <person name="Barry K."/>
            <person name="Goldstein A."/>
            <person name="Labbe J."/>
            <person name="Schadt C."/>
            <person name="Tuskan G."/>
            <person name="Grigoriev I."/>
            <person name="Martin F."/>
            <person name="Vilgalys R."/>
            <person name="Bonito G."/>
        </authorList>
    </citation>
    <scope>NUCLEOTIDE SEQUENCE [LARGE SCALE GENOMIC DNA]</scope>
    <source>
        <strain evidence="1 2">AG-77</strain>
    </source>
</reference>
<proteinExistence type="predicted"/>
<evidence type="ECO:0000313" key="1">
    <source>
        <dbReference type="EMBL" id="OAQ29064.1"/>
    </source>
</evidence>
<dbReference type="AlphaFoldDB" id="A0A197JXS4"/>
<gene>
    <name evidence="1" type="ORF">K457DRAFT_155780</name>
</gene>
<accession>A0A197JXS4</accession>
<evidence type="ECO:0000313" key="2">
    <source>
        <dbReference type="Proteomes" id="UP000078512"/>
    </source>
</evidence>
<name>A0A197JXS4_9FUNG</name>
<dbReference type="Proteomes" id="UP000078512">
    <property type="component" value="Unassembled WGS sequence"/>
</dbReference>
<dbReference type="OrthoDB" id="2382874at2759"/>
<dbReference type="EMBL" id="KV442043">
    <property type="protein sequence ID" value="OAQ29064.1"/>
    <property type="molecule type" value="Genomic_DNA"/>
</dbReference>
<organism evidence="1 2">
    <name type="scientific">Linnemannia elongata AG-77</name>
    <dbReference type="NCBI Taxonomy" id="1314771"/>
    <lineage>
        <taxon>Eukaryota</taxon>
        <taxon>Fungi</taxon>
        <taxon>Fungi incertae sedis</taxon>
        <taxon>Mucoromycota</taxon>
        <taxon>Mortierellomycotina</taxon>
        <taxon>Mortierellomycetes</taxon>
        <taxon>Mortierellales</taxon>
        <taxon>Mortierellaceae</taxon>
        <taxon>Linnemannia</taxon>
    </lineage>
</organism>
<sequence length="575" mass="65296">MRKRFLDLPELLAQVGCYLHPIDLFACILVSQTFHQAFIPYLWHTIDDSTEAWVSILQDPTNLSRAYLASCPPKDPTKDRDWLFATFKKHGQYIRHLRVQFLVVLQAVSAGGTCTGLKRLVVTLGRWVEGAPRLVYEPRPGLAPVFGGFGVAPAAAGFGGFGVNEPVPPEPVIELSGPMFPDLLTETDIIPKPYDNNTTDSRKAVAEYEWVLTQHLWHLVRSNPGLEQFDTHSRFSIGFVPVSVDFSCATLRSLRNLKVLDGRYRFENVEFWKLWSYLPAGIESLAVDCSVFPLPNPLPEVNNSSLRILNARGKMPVLGSRESTTLNGLLTLLGLFPNLVRLTVGQVRPNPSSSLDPDFIPLPPTPLGGKFLKRLDAIVEDWETILRYIPSIAEWASESMPDMILLAERFPGLESFESFHDVSEYLPAESDPANRFLSTNSNLRKFDSIENCIRVDEMLRLPWTCMGLEWLTCRIVGVDRLNEKEEAVVARVMVPGYSAELTEEETRAVEKFHRCRAQHHGVYNRLASLTRLKHLDLGYENRNPWEYKGGRIELRKYFKRLRPEVVHDSLFEDDY</sequence>
<evidence type="ECO:0008006" key="3">
    <source>
        <dbReference type="Google" id="ProtNLM"/>
    </source>
</evidence>